<feature type="transmembrane region" description="Helical" evidence="1">
    <location>
        <begin position="7"/>
        <end position="25"/>
    </location>
</feature>
<accession>A0A553ZU52</accession>
<evidence type="ECO:0000256" key="1">
    <source>
        <dbReference type="SAM" id="Phobius"/>
    </source>
</evidence>
<dbReference type="Proteomes" id="UP000318521">
    <property type="component" value="Unassembled WGS sequence"/>
</dbReference>
<organism evidence="3 4">
    <name type="scientific">Alkalicoccobacillus porphyridii</name>
    <dbReference type="NCBI Taxonomy" id="2597270"/>
    <lineage>
        <taxon>Bacteria</taxon>
        <taxon>Bacillati</taxon>
        <taxon>Bacillota</taxon>
        <taxon>Bacilli</taxon>
        <taxon>Bacillales</taxon>
        <taxon>Bacillaceae</taxon>
        <taxon>Alkalicoccobacillus</taxon>
    </lineage>
</organism>
<dbReference type="AlphaFoldDB" id="A0A553ZU52"/>
<keyword evidence="1" id="KW-0812">Transmembrane</keyword>
<dbReference type="OrthoDB" id="1683445at2"/>
<keyword evidence="1" id="KW-1133">Transmembrane helix</keyword>
<dbReference type="InterPro" id="IPR058653">
    <property type="entry name" value="NfeD2_TM"/>
</dbReference>
<reference evidence="3 4" key="1">
    <citation type="submission" date="2019-07" db="EMBL/GenBank/DDBJ databases">
        <authorList>
            <person name="Park Y.J."/>
            <person name="Jeong S.E."/>
            <person name="Jung H.S."/>
        </authorList>
    </citation>
    <scope>NUCLEOTIDE SEQUENCE [LARGE SCALE GENOMIC DNA]</scope>
    <source>
        <strain evidence="4">P16(2019)</strain>
    </source>
</reference>
<dbReference type="EMBL" id="VLXZ01000016">
    <property type="protein sequence ID" value="TSB45011.1"/>
    <property type="molecule type" value="Genomic_DNA"/>
</dbReference>
<feature type="transmembrane region" description="Helical" evidence="1">
    <location>
        <begin position="69"/>
        <end position="92"/>
    </location>
</feature>
<dbReference type="RefSeq" id="WP_143850403.1">
    <property type="nucleotide sequence ID" value="NZ_VLXZ01000016.1"/>
</dbReference>
<sequence>MEGMEQLYLYGLIAGGILTLCYILLSDILDGLFDFIPDGWLNPTLILSFVTFLSAGGYLFETLTSINSVLILITSSLISLLLVLLLNIFVLIPLSNAEESNAYTEDDLIGRTGQVIVSIPRDGFGEVILHDSGGNISKTAKCFDGADIPYGKDILVIDIKEGVAYVSVKEDEFRL</sequence>
<evidence type="ECO:0000259" key="2">
    <source>
        <dbReference type="Pfam" id="PF25842"/>
    </source>
</evidence>
<protein>
    <recommendedName>
        <fullName evidence="2">Membrane protein NfeD2 N-terminal transmembrane domain-containing protein</fullName>
    </recommendedName>
</protein>
<keyword evidence="4" id="KW-1185">Reference proteome</keyword>
<evidence type="ECO:0000313" key="4">
    <source>
        <dbReference type="Proteomes" id="UP000318521"/>
    </source>
</evidence>
<feature type="domain" description="Membrane protein NfeD2 N-terminal transmembrane" evidence="2">
    <location>
        <begin position="1"/>
        <end position="99"/>
    </location>
</feature>
<proteinExistence type="predicted"/>
<evidence type="ECO:0000313" key="3">
    <source>
        <dbReference type="EMBL" id="TSB45011.1"/>
    </source>
</evidence>
<dbReference type="Pfam" id="PF25842">
    <property type="entry name" value="NfeD_TM"/>
    <property type="match status" value="1"/>
</dbReference>
<gene>
    <name evidence="3" type="ORF">FN960_18750</name>
</gene>
<name>A0A553ZU52_9BACI</name>
<comment type="caution">
    <text evidence="3">The sequence shown here is derived from an EMBL/GenBank/DDBJ whole genome shotgun (WGS) entry which is preliminary data.</text>
</comment>
<dbReference type="Gene3D" id="2.40.50.140">
    <property type="entry name" value="Nucleic acid-binding proteins"/>
    <property type="match status" value="1"/>
</dbReference>
<dbReference type="InterPro" id="IPR012340">
    <property type="entry name" value="NA-bd_OB-fold"/>
</dbReference>
<feature type="transmembrane region" description="Helical" evidence="1">
    <location>
        <begin position="40"/>
        <end position="60"/>
    </location>
</feature>
<keyword evidence="1" id="KW-0472">Membrane</keyword>